<dbReference type="InterPro" id="IPR002696">
    <property type="entry name" value="Membr_insert_effic_factor_YidD"/>
</dbReference>
<evidence type="ECO:0000313" key="3">
    <source>
        <dbReference type="Proteomes" id="UP000824161"/>
    </source>
</evidence>
<dbReference type="SMART" id="SM01234">
    <property type="entry name" value="Haemolytic"/>
    <property type="match status" value="1"/>
</dbReference>
<comment type="caution">
    <text evidence="2">The sequence shown here is derived from an EMBL/GenBank/DDBJ whole genome shotgun (WGS) entry which is preliminary data.</text>
</comment>
<protein>
    <recommendedName>
        <fullName evidence="1">Putative membrane protein insertion efficiency factor</fullName>
    </recommendedName>
</protein>
<dbReference type="Proteomes" id="UP000824161">
    <property type="component" value="Unassembled WGS sequence"/>
</dbReference>
<dbReference type="Pfam" id="PF01809">
    <property type="entry name" value="YidD"/>
    <property type="match status" value="1"/>
</dbReference>
<accession>A0A9D1H8M5</accession>
<dbReference type="PANTHER" id="PTHR33383:SF1">
    <property type="entry name" value="MEMBRANE PROTEIN INSERTION EFFICIENCY FACTOR-RELATED"/>
    <property type="match status" value="1"/>
</dbReference>
<dbReference type="NCBIfam" id="TIGR00278">
    <property type="entry name" value="membrane protein insertion efficiency factor YidD"/>
    <property type="match status" value="1"/>
</dbReference>
<dbReference type="GO" id="GO:0005886">
    <property type="term" value="C:plasma membrane"/>
    <property type="evidence" value="ECO:0007669"/>
    <property type="project" value="UniProtKB-SubCell"/>
</dbReference>
<organism evidence="2 3">
    <name type="scientific">Candidatus Merdimorpha stercoravium</name>
    <dbReference type="NCBI Taxonomy" id="2840863"/>
    <lineage>
        <taxon>Bacteria</taxon>
        <taxon>Pseudomonadati</taxon>
        <taxon>Bacteroidota</taxon>
        <taxon>Flavobacteriia</taxon>
        <taxon>Flavobacteriales</taxon>
        <taxon>Candidatus Merdimorpha</taxon>
    </lineage>
</organism>
<comment type="function">
    <text evidence="1">Could be involved in insertion of integral membrane proteins into the membrane.</text>
</comment>
<comment type="similarity">
    <text evidence="1">Belongs to the UPF0161 family.</text>
</comment>
<dbReference type="EMBL" id="DVLY01000005">
    <property type="protein sequence ID" value="HIT97259.1"/>
    <property type="molecule type" value="Genomic_DNA"/>
</dbReference>
<comment type="subcellular location">
    <subcellularLocation>
        <location evidence="1">Cell membrane</location>
        <topology evidence="1">Peripheral membrane protein</topology>
        <orientation evidence="1">Cytoplasmic side</orientation>
    </subcellularLocation>
</comment>
<reference evidence="2" key="1">
    <citation type="submission" date="2020-10" db="EMBL/GenBank/DDBJ databases">
        <authorList>
            <person name="Gilroy R."/>
        </authorList>
    </citation>
    <scope>NUCLEOTIDE SEQUENCE</scope>
    <source>
        <strain evidence="2">1383</strain>
    </source>
</reference>
<reference evidence="2" key="2">
    <citation type="journal article" date="2021" name="PeerJ">
        <title>Extensive microbial diversity within the chicken gut microbiome revealed by metagenomics and culture.</title>
        <authorList>
            <person name="Gilroy R."/>
            <person name="Ravi A."/>
            <person name="Getino M."/>
            <person name="Pursley I."/>
            <person name="Horton D.L."/>
            <person name="Alikhan N.F."/>
            <person name="Baker D."/>
            <person name="Gharbi K."/>
            <person name="Hall N."/>
            <person name="Watson M."/>
            <person name="Adriaenssens E.M."/>
            <person name="Foster-Nyarko E."/>
            <person name="Jarju S."/>
            <person name="Secka A."/>
            <person name="Antonio M."/>
            <person name="Oren A."/>
            <person name="Chaudhuri R.R."/>
            <person name="La Ragione R."/>
            <person name="Hildebrand F."/>
            <person name="Pallen M.J."/>
        </authorList>
    </citation>
    <scope>NUCLEOTIDE SEQUENCE</scope>
    <source>
        <strain evidence="2">1383</strain>
    </source>
</reference>
<proteinExistence type="inferred from homology"/>
<dbReference type="PANTHER" id="PTHR33383">
    <property type="entry name" value="MEMBRANE PROTEIN INSERTION EFFICIENCY FACTOR-RELATED"/>
    <property type="match status" value="1"/>
</dbReference>
<dbReference type="AlphaFoldDB" id="A0A9D1H8M5"/>
<dbReference type="HAMAP" id="MF_00386">
    <property type="entry name" value="UPF0161_YidD"/>
    <property type="match status" value="1"/>
</dbReference>
<evidence type="ECO:0000256" key="1">
    <source>
        <dbReference type="HAMAP-Rule" id="MF_00386"/>
    </source>
</evidence>
<name>A0A9D1H8M5_9FLAO</name>
<gene>
    <name evidence="2" type="primary">yidD</name>
    <name evidence="2" type="ORF">IAC44_00300</name>
</gene>
<keyword evidence="1" id="KW-0472">Membrane</keyword>
<evidence type="ECO:0000313" key="2">
    <source>
        <dbReference type="EMBL" id="HIT97259.1"/>
    </source>
</evidence>
<sequence length="73" mass="8286">MKRVLTYPLILLIRFYQQVISPHLGANCRYTPTCSAYAIQALQKHGLLKGSWLALRRILRCNPWGGSGYDPVP</sequence>
<keyword evidence="1" id="KW-1003">Cell membrane</keyword>